<protein>
    <submittedName>
        <fullName evidence="2">Uncharacterized protein</fullName>
    </submittedName>
</protein>
<dbReference type="EMBL" id="CM007897">
    <property type="protein sequence ID" value="OTG17683.1"/>
    <property type="molecule type" value="Genomic_DNA"/>
</dbReference>
<dbReference type="AlphaFoldDB" id="A0A251U3T4"/>
<evidence type="ECO:0000313" key="3">
    <source>
        <dbReference type="Proteomes" id="UP000215914"/>
    </source>
</evidence>
<name>A0A251U3T4_HELAN</name>
<sequence>MASYKVCFSVFGFLFAALMVSRRPSHRHRQWLLGFRRSALNKVSGVERRLQLAFRFCFQCCLFDRLLH</sequence>
<evidence type="ECO:0000313" key="2">
    <source>
        <dbReference type="EMBL" id="OTG17683.1"/>
    </source>
</evidence>
<dbReference type="Gramene" id="mRNA:HanXRQr2_Chr08g0325321">
    <property type="protein sequence ID" value="mRNA:HanXRQr2_Chr08g0325321"/>
    <property type="gene ID" value="HanXRQr2_Chr08g0325321"/>
</dbReference>
<organism evidence="2 3">
    <name type="scientific">Helianthus annuus</name>
    <name type="common">Common sunflower</name>
    <dbReference type="NCBI Taxonomy" id="4232"/>
    <lineage>
        <taxon>Eukaryota</taxon>
        <taxon>Viridiplantae</taxon>
        <taxon>Streptophyta</taxon>
        <taxon>Embryophyta</taxon>
        <taxon>Tracheophyta</taxon>
        <taxon>Spermatophyta</taxon>
        <taxon>Magnoliopsida</taxon>
        <taxon>eudicotyledons</taxon>
        <taxon>Gunneridae</taxon>
        <taxon>Pentapetalae</taxon>
        <taxon>asterids</taxon>
        <taxon>campanulids</taxon>
        <taxon>Asterales</taxon>
        <taxon>Asteraceae</taxon>
        <taxon>Asteroideae</taxon>
        <taxon>Heliantheae alliance</taxon>
        <taxon>Heliantheae</taxon>
        <taxon>Helianthus</taxon>
    </lineage>
</organism>
<gene>
    <name evidence="2" type="ORF">HannXRQ_Chr08g0214831</name>
    <name evidence="1" type="ORF">HanXRQr2_Chr08g0325321</name>
</gene>
<reference evidence="1 3" key="1">
    <citation type="journal article" date="2017" name="Nature">
        <title>The sunflower genome provides insights into oil metabolism, flowering and Asterid evolution.</title>
        <authorList>
            <person name="Badouin H."/>
            <person name="Gouzy J."/>
            <person name="Grassa C.J."/>
            <person name="Murat F."/>
            <person name="Staton S.E."/>
            <person name="Cottret L."/>
            <person name="Lelandais-Briere C."/>
            <person name="Owens G.L."/>
            <person name="Carrere S."/>
            <person name="Mayjonade B."/>
            <person name="Legrand L."/>
            <person name="Gill N."/>
            <person name="Kane N.C."/>
            <person name="Bowers J.E."/>
            <person name="Hubner S."/>
            <person name="Bellec A."/>
            <person name="Berard A."/>
            <person name="Berges H."/>
            <person name="Blanchet N."/>
            <person name="Boniface M.C."/>
            <person name="Brunel D."/>
            <person name="Catrice O."/>
            <person name="Chaidir N."/>
            <person name="Claudel C."/>
            <person name="Donnadieu C."/>
            <person name="Faraut T."/>
            <person name="Fievet G."/>
            <person name="Helmstetter N."/>
            <person name="King M."/>
            <person name="Knapp S.J."/>
            <person name="Lai Z."/>
            <person name="Le Paslier M.C."/>
            <person name="Lippi Y."/>
            <person name="Lorenzon L."/>
            <person name="Mandel J.R."/>
            <person name="Marage G."/>
            <person name="Marchand G."/>
            <person name="Marquand E."/>
            <person name="Bret-Mestries E."/>
            <person name="Morien E."/>
            <person name="Nambeesan S."/>
            <person name="Nguyen T."/>
            <person name="Pegot-Espagnet P."/>
            <person name="Pouilly N."/>
            <person name="Raftis F."/>
            <person name="Sallet E."/>
            <person name="Schiex T."/>
            <person name="Thomas J."/>
            <person name="Vandecasteele C."/>
            <person name="Vares D."/>
            <person name="Vear F."/>
            <person name="Vautrin S."/>
            <person name="Crespi M."/>
            <person name="Mangin B."/>
            <person name="Burke J.M."/>
            <person name="Salse J."/>
            <person name="Munos S."/>
            <person name="Vincourt P."/>
            <person name="Rieseberg L.H."/>
            <person name="Langlade N.B."/>
        </authorList>
    </citation>
    <scope>NUCLEOTIDE SEQUENCE [LARGE SCALE GENOMIC DNA]</scope>
    <source>
        <strain evidence="3">cv. SF193</strain>
        <tissue evidence="1">Leaves</tissue>
    </source>
</reference>
<dbReference type="Proteomes" id="UP000215914">
    <property type="component" value="Chromosome 8"/>
</dbReference>
<reference evidence="1" key="3">
    <citation type="submission" date="2020-06" db="EMBL/GenBank/DDBJ databases">
        <title>Helianthus annuus Genome sequencing and assembly Release 2.</title>
        <authorList>
            <person name="Gouzy J."/>
            <person name="Langlade N."/>
            <person name="Munos S."/>
        </authorList>
    </citation>
    <scope>NUCLEOTIDE SEQUENCE</scope>
    <source>
        <tissue evidence="1">Leaves</tissue>
    </source>
</reference>
<proteinExistence type="predicted"/>
<evidence type="ECO:0000313" key="1">
    <source>
        <dbReference type="EMBL" id="KAF5794188.1"/>
    </source>
</evidence>
<dbReference type="EMBL" id="MNCJ02000323">
    <property type="protein sequence ID" value="KAF5794188.1"/>
    <property type="molecule type" value="Genomic_DNA"/>
</dbReference>
<dbReference type="InParanoid" id="A0A251U3T4"/>
<accession>A0A251U3T4</accession>
<keyword evidence="3" id="KW-1185">Reference proteome</keyword>
<reference evidence="2" key="2">
    <citation type="submission" date="2017-02" db="EMBL/GenBank/DDBJ databases">
        <title>Sunflower complete genome.</title>
        <authorList>
            <person name="Langlade N."/>
            <person name="Munos S."/>
        </authorList>
    </citation>
    <scope>NUCLEOTIDE SEQUENCE [LARGE SCALE GENOMIC DNA]</scope>
    <source>
        <tissue evidence="2">Leaves</tissue>
    </source>
</reference>